<proteinExistence type="inferred from homology"/>
<dbReference type="SUPFAM" id="SSF56935">
    <property type="entry name" value="Porins"/>
    <property type="match status" value="1"/>
</dbReference>
<evidence type="ECO:0000256" key="7">
    <source>
        <dbReference type="ARBA" id="ARBA00023136"/>
    </source>
</evidence>
<feature type="signal peptide" evidence="12">
    <location>
        <begin position="1"/>
        <end position="22"/>
    </location>
</feature>
<evidence type="ECO:0000256" key="6">
    <source>
        <dbReference type="ARBA" id="ARBA00023077"/>
    </source>
</evidence>
<dbReference type="PANTHER" id="PTHR47234">
    <property type="match status" value="1"/>
</dbReference>
<evidence type="ECO:0000256" key="8">
    <source>
        <dbReference type="ARBA" id="ARBA00023237"/>
    </source>
</evidence>
<evidence type="ECO:0000259" key="13">
    <source>
        <dbReference type="Pfam" id="PF00593"/>
    </source>
</evidence>
<dbReference type="InterPro" id="IPR010917">
    <property type="entry name" value="TonB_rcpt_CS"/>
</dbReference>
<dbReference type="PROSITE" id="PS52016">
    <property type="entry name" value="TONB_DEPENDENT_REC_3"/>
    <property type="match status" value="1"/>
</dbReference>
<dbReference type="PROSITE" id="PS01156">
    <property type="entry name" value="TONB_DEPENDENT_REC_2"/>
    <property type="match status" value="1"/>
</dbReference>
<dbReference type="InterPro" id="IPR039426">
    <property type="entry name" value="TonB-dep_rcpt-like"/>
</dbReference>
<dbReference type="Proteomes" id="UP001501757">
    <property type="component" value="Unassembled WGS sequence"/>
</dbReference>
<feature type="domain" description="TonB-dependent receptor-like beta-barrel" evidence="13">
    <location>
        <begin position="412"/>
        <end position="953"/>
    </location>
</feature>
<dbReference type="Gene3D" id="2.170.130.10">
    <property type="entry name" value="TonB-dependent receptor, plug domain"/>
    <property type="match status" value="1"/>
</dbReference>
<keyword evidence="6 11" id="KW-0798">TonB box</keyword>
<comment type="caution">
    <text evidence="15">The sequence shown here is derived from an EMBL/GenBank/DDBJ whole genome shotgun (WGS) entry which is preliminary data.</text>
</comment>
<evidence type="ECO:0000256" key="2">
    <source>
        <dbReference type="ARBA" id="ARBA00022448"/>
    </source>
</evidence>
<evidence type="ECO:0000313" key="15">
    <source>
        <dbReference type="EMBL" id="GAA0340516.1"/>
    </source>
</evidence>
<dbReference type="EMBL" id="BAAAEI010000001">
    <property type="protein sequence ID" value="GAA0340516.1"/>
    <property type="molecule type" value="Genomic_DNA"/>
</dbReference>
<dbReference type="InterPro" id="IPR012910">
    <property type="entry name" value="Plug_dom"/>
</dbReference>
<feature type="chain" id="PRO_5045237533" evidence="12">
    <location>
        <begin position="23"/>
        <end position="995"/>
    </location>
</feature>
<keyword evidence="4 9" id="KW-0812">Transmembrane</keyword>
<dbReference type="InterPro" id="IPR000531">
    <property type="entry name" value="Beta-barrel_TonB"/>
</dbReference>
<evidence type="ECO:0000256" key="4">
    <source>
        <dbReference type="ARBA" id="ARBA00022692"/>
    </source>
</evidence>
<evidence type="ECO:0000256" key="5">
    <source>
        <dbReference type="ARBA" id="ARBA00022729"/>
    </source>
</evidence>
<dbReference type="PANTHER" id="PTHR47234:SF2">
    <property type="entry name" value="TONB-DEPENDENT RECEPTOR"/>
    <property type="match status" value="1"/>
</dbReference>
<comment type="similarity">
    <text evidence="9 11">Belongs to the TonB-dependent receptor family.</text>
</comment>
<reference evidence="15 16" key="1">
    <citation type="journal article" date="2019" name="Int. J. Syst. Evol. Microbiol.">
        <title>The Global Catalogue of Microorganisms (GCM) 10K type strain sequencing project: providing services to taxonomists for standard genome sequencing and annotation.</title>
        <authorList>
            <consortium name="The Broad Institute Genomics Platform"/>
            <consortium name="The Broad Institute Genome Sequencing Center for Infectious Disease"/>
            <person name="Wu L."/>
            <person name="Ma J."/>
        </authorList>
    </citation>
    <scope>NUCLEOTIDE SEQUENCE [LARGE SCALE GENOMIC DNA]</scope>
    <source>
        <strain evidence="15 16">JCM 13378</strain>
    </source>
</reference>
<dbReference type="InterPro" id="IPR036942">
    <property type="entry name" value="Beta-barrel_TonB_sf"/>
</dbReference>
<protein>
    <submittedName>
        <fullName evidence="15">TonB-dependent receptor</fullName>
    </submittedName>
</protein>
<evidence type="ECO:0000259" key="14">
    <source>
        <dbReference type="Pfam" id="PF07715"/>
    </source>
</evidence>
<feature type="short sequence motif" description="TonB C-terminal box" evidence="10">
    <location>
        <begin position="978"/>
        <end position="995"/>
    </location>
</feature>
<evidence type="ECO:0000313" key="16">
    <source>
        <dbReference type="Proteomes" id="UP001501757"/>
    </source>
</evidence>
<organism evidence="15 16">
    <name type="scientific">Bowmanella denitrificans</name>
    <dbReference type="NCBI Taxonomy" id="366582"/>
    <lineage>
        <taxon>Bacteria</taxon>
        <taxon>Pseudomonadati</taxon>
        <taxon>Pseudomonadota</taxon>
        <taxon>Gammaproteobacteria</taxon>
        <taxon>Alteromonadales</taxon>
        <taxon>Alteromonadaceae</taxon>
        <taxon>Bowmanella</taxon>
    </lineage>
</organism>
<accession>A0ABN0WKG5</accession>
<dbReference type="Pfam" id="PF07715">
    <property type="entry name" value="Plug"/>
    <property type="match status" value="1"/>
</dbReference>
<dbReference type="Gene3D" id="2.40.170.20">
    <property type="entry name" value="TonB-dependent receptor, beta-barrel domain"/>
    <property type="match status" value="1"/>
</dbReference>
<evidence type="ECO:0000256" key="9">
    <source>
        <dbReference type="PROSITE-ProRule" id="PRU01360"/>
    </source>
</evidence>
<evidence type="ECO:0000256" key="11">
    <source>
        <dbReference type="RuleBase" id="RU003357"/>
    </source>
</evidence>
<name>A0ABN0WKG5_9ALTE</name>
<feature type="domain" description="TonB-dependent receptor plug" evidence="14">
    <location>
        <begin position="56"/>
        <end position="167"/>
    </location>
</feature>
<keyword evidence="5 12" id="KW-0732">Signal</keyword>
<keyword evidence="16" id="KW-1185">Reference proteome</keyword>
<evidence type="ECO:0000256" key="12">
    <source>
        <dbReference type="SAM" id="SignalP"/>
    </source>
</evidence>
<dbReference type="RefSeq" id="WP_343840460.1">
    <property type="nucleotide sequence ID" value="NZ_BAAAEI010000001.1"/>
</dbReference>
<keyword evidence="15" id="KW-0675">Receptor</keyword>
<evidence type="ECO:0000256" key="1">
    <source>
        <dbReference type="ARBA" id="ARBA00004571"/>
    </source>
</evidence>
<evidence type="ECO:0000256" key="3">
    <source>
        <dbReference type="ARBA" id="ARBA00022452"/>
    </source>
</evidence>
<keyword evidence="3 9" id="KW-1134">Transmembrane beta strand</keyword>
<keyword evidence="2 9" id="KW-0813">Transport</keyword>
<dbReference type="InterPro" id="IPR037066">
    <property type="entry name" value="Plug_dom_sf"/>
</dbReference>
<sequence>MHKTILTLAIQTILLGSLPAMAQQQEETQSAPQVGDAERISVTGSRIKRDSFSFATPIVSLDQDAIMDTGLGELSEILVEEIPAIAEGVSNTNSQSSVQNTGLSTIDLRNLGTDRTLTLIDGRRVVSNSYSGNYVSLSTIPSAMVEKVEIISGGASAIYGSDAIAGVVNIITRNNKTGFELDARRGYTPEGGGKEFTLDAGYGADFQDGRGYLYVGATWDRQFGLAWGDRERARYESSFDYDTEKMCNANNTIDGDQCMRDISMDDWRERSDNTAGGTFEGDDWFYHPQNGLTEGFVEERDGANLSVYERLKVPSDRVAAAFKVNYDLTDDVRANFQVQYSNNQSLNIKDPEGQDYNDTELVIDPITGEASEQAAGSISPDNPFVPAEIAATAGSSVSWDRLFVELGNVITDNERETLRTWAGLQGTAFDGNWDWDLSVGYGKFKQQQLRRNELNILKLRQALDAEYAEDGSTIQCADADARAEGCVPVNIFGYGSISPEAADYIRANPTITTNISQFNVLGYMSGDLFELPAGMVSTAFGVEYRKDKQDLDTSEGHRYGGITFNLVPSFAGDIDVWEAFAEANVPLLKDAPLAKHLSADLSLRLADYSHKNIDLMASYRAGLMWEPMDGYMLRANYARAQRAPNITELLSPPRGDYDSFADICDGTTATSNEAGHDNCRLDPGIANAIALYGEFEDENSGYSPNAGNENLKEETADTYTFGISMAPAFAPGLQLAVDYYDIEIQDAIEEIDNQKILEQCYNSSLAYGQDNTFCGDISRDSEGQLMQVMQRVFNLSEVRTRGYDVALAYQYDLGDWGSLKFKADMTHVIEHSKTFEGNDGLETLNYKGELYSGIFDDAATGSITWRWQDWRVRWSAKFKSAIVDSHERVDAWESLQADNQAKLDAGDPDAIANPEVPMYLYYGSYVRHDISVSYDLEFDNSADLRLYAGVRNLFDNQGPFVANTGDLYESGTGNFASAYGGGIGRFVYAGAELKF</sequence>
<dbReference type="Pfam" id="PF00593">
    <property type="entry name" value="TonB_dep_Rec_b-barrel"/>
    <property type="match status" value="1"/>
</dbReference>
<gene>
    <name evidence="15" type="ORF">GCM10009092_01270</name>
</gene>
<comment type="subcellular location">
    <subcellularLocation>
        <location evidence="1 9">Cell outer membrane</location>
        <topology evidence="1 9">Multi-pass membrane protein</topology>
    </subcellularLocation>
</comment>
<keyword evidence="8 9" id="KW-0998">Cell outer membrane</keyword>
<keyword evidence="7 9" id="KW-0472">Membrane</keyword>
<evidence type="ECO:0000256" key="10">
    <source>
        <dbReference type="PROSITE-ProRule" id="PRU10144"/>
    </source>
</evidence>